<dbReference type="RefSeq" id="WP_182296146.1">
    <property type="nucleotide sequence ID" value="NZ_CP059851.1"/>
</dbReference>
<evidence type="ECO:0000256" key="1">
    <source>
        <dbReference type="SAM" id="MobiDB-lite"/>
    </source>
</evidence>
<protein>
    <submittedName>
        <fullName evidence="2">Uncharacterized protein</fullName>
    </submittedName>
</protein>
<reference evidence="2 3" key="1">
    <citation type="submission" date="2020-07" db="EMBL/GenBank/DDBJ databases">
        <title>Complete genome sequence for Sandaracinobacter sp. M6.</title>
        <authorList>
            <person name="Tang Y."/>
            <person name="Liu Q."/>
            <person name="Guo Z."/>
            <person name="Lei P."/>
            <person name="Huang B."/>
        </authorList>
    </citation>
    <scope>NUCLEOTIDE SEQUENCE [LARGE SCALE GENOMIC DNA]</scope>
    <source>
        <strain evidence="2 3">M6</strain>
    </source>
</reference>
<evidence type="ECO:0000313" key="3">
    <source>
        <dbReference type="Proteomes" id="UP000515292"/>
    </source>
</evidence>
<evidence type="ECO:0000313" key="2">
    <source>
        <dbReference type="EMBL" id="QMW22854.1"/>
    </source>
</evidence>
<feature type="region of interest" description="Disordered" evidence="1">
    <location>
        <begin position="274"/>
        <end position="297"/>
    </location>
</feature>
<organism evidence="2 3">
    <name type="scientific">Sandaracinobacteroides saxicola</name>
    <dbReference type="NCBI Taxonomy" id="2759707"/>
    <lineage>
        <taxon>Bacteria</taxon>
        <taxon>Pseudomonadati</taxon>
        <taxon>Pseudomonadota</taxon>
        <taxon>Alphaproteobacteria</taxon>
        <taxon>Sphingomonadales</taxon>
        <taxon>Sphingosinicellaceae</taxon>
        <taxon>Sandaracinobacteroides</taxon>
    </lineage>
</organism>
<name>A0A7G5IHL2_9SPHN</name>
<dbReference type="AlphaFoldDB" id="A0A7G5IHL2"/>
<gene>
    <name evidence="2" type="ORF">H3309_16415</name>
</gene>
<dbReference type="Proteomes" id="UP000515292">
    <property type="component" value="Chromosome"/>
</dbReference>
<dbReference type="KEGG" id="sand:H3309_16415"/>
<feature type="compositionally biased region" description="Basic and acidic residues" evidence="1">
    <location>
        <begin position="283"/>
        <end position="297"/>
    </location>
</feature>
<feature type="region of interest" description="Disordered" evidence="1">
    <location>
        <begin position="106"/>
        <end position="146"/>
    </location>
</feature>
<proteinExistence type="predicted"/>
<accession>A0A7G5IHL2</accession>
<keyword evidence="3" id="KW-1185">Reference proteome</keyword>
<dbReference type="EMBL" id="CP059851">
    <property type="protein sequence ID" value="QMW22854.1"/>
    <property type="molecule type" value="Genomic_DNA"/>
</dbReference>
<sequence length="315" mass="32773">MPAPWQDALARARAGGRPPTAVAAAPTAVAAAPAPVAAIAAPAVDPASVAPGLARLLEERAALERSMAALTGAAPSDPRYAVAPLAERRAELARWGGARDAARAEAAREAPRTPGMAFPEPLLRGTPGESVRATPGESVRETPGALPRVPALPDLARGRAEAGRRISALRDVGSALSDAGRALRAPGERREGGGDPLDRRLAAARDMAARGRRSYAAAERALGAARSAIPDGWEERARERIPGLGRADPYVREAARKLAVVVGTIDEMTAKAEQLRESASAARELREADAANDDARRDRALERLRARRAEGGGDA</sequence>